<dbReference type="Gene3D" id="2.40.50.90">
    <property type="match status" value="1"/>
</dbReference>
<organism evidence="2 3">
    <name type="scientific">Aquamicrobium aerolatum DSM 21857</name>
    <dbReference type="NCBI Taxonomy" id="1121003"/>
    <lineage>
        <taxon>Bacteria</taxon>
        <taxon>Pseudomonadati</taxon>
        <taxon>Pseudomonadota</taxon>
        <taxon>Alphaproteobacteria</taxon>
        <taxon>Hyphomicrobiales</taxon>
        <taxon>Phyllobacteriaceae</taxon>
        <taxon>Aerobium</taxon>
    </lineage>
</organism>
<protein>
    <recommendedName>
        <fullName evidence="4">Endonuclease YncB, thermonuclease family</fullName>
    </recommendedName>
</protein>
<dbReference type="OrthoDB" id="9810674at2"/>
<evidence type="ECO:0000256" key="1">
    <source>
        <dbReference type="SAM" id="MobiDB-lite"/>
    </source>
</evidence>
<feature type="region of interest" description="Disordered" evidence="1">
    <location>
        <begin position="90"/>
        <end position="113"/>
    </location>
</feature>
<dbReference type="RefSeq" id="WP_139207815.1">
    <property type="nucleotide sequence ID" value="NZ_FORF01000001.1"/>
</dbReference>
<dbReference type="EMBL" id="FORF01000001">
    <property type="protein sequence ID" value="SFI32824.1"/>
    <property type="molecule type" value="Genomic_DNA"/>
</dbReference>
<dbReference type="AlphaFoldDB" id="A0A1I3HAT7"/>
<name>A0A1I3HAT7_9HYPH</name>
<feature type="region of interest" description="Disordered" evidence="1">
    <location>
        <begin position="228"/>
        <end position="252"/>
    </location>
</feature>
<proteinExistence type="predicted"/>
<sequence length="252" mass="26435">MSGQVNRLTAPVALLALGGIAVAAFLYTVAGNRILSQSSVVDAGEMILEVPEIGELDLGPEIVAETVVPVIRPVAPDILGAPIIEPGQFERVEDRDPLSPMGRATDPRDLPPQPTALHRPVVTAAGSFEAQGHKVVLGGIEVTDPQQQCGDSGKQWPCGIHARTAFRTWLRGRALSCVVTPVPVQEAVVSDCTLGTHNPAEWLVSQGWVKAAADGPYAKLGAQAEKERRGLFGPAPDSSIPSTALPQVQSGN</sequence>
<feature type="compositionally biased region" description="Polar residues" evidence="1">
    <location>
        <begin position="239"/>
        <end position="252"/>
    </location>
</feature>
<evidence type="ECO:0008006" key="4">
    <source>
        <dbReference type="Google" id="ProtNLM"/>
    </source>
</evidence>
<accession>A0A1I3HAT7</accession>
<keyword evidence="3" id="KW-1185">Reference proteome</keyword>
<dbReference type="SUPFAM" id="SSF50199">
    <property type="entry name" value="Staphylococcal nuclease"/>
    <property type="match status" value="1"/>
</dbReference>
<dbReference type="STRING" id="1121003.SAMN03080618_00083"/>
<dbReference type="InterPro" id="IPR035437">
    <property type="entry name" value="SNase_OB-fold_sf"/>
</dbReference>
<evidence type="ECO:0000313" key="2">
    <source>
        <dbReference type="EMBL" id="SFI32824.1"/>
    </source>
</evidence>
<reference evidence="3" key="1">
    <citation type="submission" date="2016-10" db="EMBL/GenBank/DDBJ databases">
        <authorList>
            <person name="Varghese N."/>
            <person name="Submissions S."/>
        </authorList>
    </citation>
    <scope>NUCLEOTIDE SEQUENCE [LARGE SCALE GENOMIC DNA]</scope>
    <source>
        <strain evidence="3">DSM 21857</strain>
    </source>
</reference>
<evidence type="ECO:0000313" key="3">
    <source>
        <dbReference type="Proteomes" id="UP000242763"/>
    </source>
</evidence>
<dbReference type="Proteomes" id="UP000242763">
    <property type="component" value="Unassembled WGS sequence"/>
</dbReference>
<gene>
    <name evidence="2" type="ORF">SAMN03080618_00083</name>
</gene>